<evidence type="ECO:0000256" key="3">
    <source>
        <dbReference type="ARBA" id="ARBA00022692"/>
    </source>
</evidence>
<proteinExistence type="predicted"/>
<evidence type="ECO:0000256" key="6">
    <source>
        <dbReference type="SAM" id="Phobius"/>
    </source>
</evidence>
<sequence length="329" mass="35452">MSALVSDPVMSLLFGLSVTLTVGLVLMAFAGGDRKGKSALDARLLAAGLVSVASVEPDDEARAREEIQKALNELEATRQREGRFLLARLLKSSGTERSVERHLGYTAAATVVMALVLWLLDLPLLQVALGAVGLGIGAPLLQVRILARRRLKLFTDDLPDALDLMVRGVRAGLPLIECLRLAATEWRDPLRRELFQIMNDLGVGLSMREAVARFADRVPVREARLFAIVVAIQAQSGGNIAEVLTNLANLLRDKATLQGKLRSMTAEARTSALIIGAVPVLLIGALSLLAPDFLRPLIDTETGNIIVGASLGWMLVGVVVMRSMMRIEL</sequence>
<evidence type="ECO:0000256" key="4">
    <source>
        <dbReference type="ARBA" id="ARBA00022989"/>
    </source>
</evidence>
<comment type="subcellular location">
    <subcellularLocation>
        <location evidence="1">Cell membrane</location>
        <topology evidence="1">Multi-pass membrane protein</topology>
    </subcellularLocation>
</comment>
<feature type="transmembrane region" description="Helical" evidence="6">
    <location>
        <begin position="270"/>
        <end position="290"/>
    </location>
</feature>
<dbReference type="InterPro" id="IPR042094">
    <property type="entry name" value="T2SS_GspF_sf"/>
</dbReference>
<evidence type="ECO:0000313" key="9">
    <source>
        <dbReference type="Proteomes" id="UP000731907"/>
    </source>
</evidence>
<keyword evidence="4 6" id="KW-1133">Transmembrane helix</keyword>
<evidence type="ECO:0000259" key="7">
    <source>
        <dbReference type="Pfam" id="PF00482"/>
    </source>
</evidence>
<dbReference type="Pfam" id="PF00482">
    <property type="entry name" value="T2SSF"/>
    <property type="match status" value="1"/>
</dbReference>
<evidence type="ECO:0000313" key="8">
    <source>
        <dbReference type="EMBL" id="MBU9697530.1"/>
    </source>
</evidence>
<keyword evidence="9" id="KW-1185">Reference proteome</keyword>
<feature type="transmembrane region" description="Helical" evidence="6">
    <location>
        <begin position="12"/>
        <end position="30"/>
    </location>
</feature>
<accession>A0ABS6J566</accession>
<protein>
    <submittedName>
        <fullName evidence="8">Type II secretion system F family protein</fullName>
    </submittedName>
</protein>
<feature type="transmembrane region" description="Helical" evidence="6">
    <location>
        <begin position="103"/>
        <end position="120"/>
    </location>
</feature>
<keyword evidence="3 6" id="KW-0812">Transmembrane</keyword>
<evidence type="ECO:0000256" key="1">
    <source>
        <dbReference type="ARBA" id="ARBA00004651"/>
    </source>
</evidence>
<gene>
    <name evidence="8" type="ORF">GU927_006685</name>
</gene>
<comment type="caution">
    <text evidence="8">The sequence shown here is derived from an EMBL/GenBank/DDBJ whole genome shotgun (WGS) entry which is preliminary data.</text>
</comment>
<name>A0ABS6J566_9RHOB</name>
<dbReference type="PANTHER" id="PTHR35007">
    <property type="entry name" value="INTEGRAL MEMBRANE PROTEIN-RELATED"/>
    <property type="match status" value="1"/>
</dbReference>
<evidence type="ECO:0000256" key="5">
    <source>
        <dbReference type="ARBA" id="ARBA00023136"/>
    </source>
</evidence>
<reference evidence="8 9" key="1">
    <citation type="submission" date="2021-06" db="EMBL/GenBank/DDBJ databases">
        <title>Rhodobacteraceae bacterium strain HSP-20.</title>
        <authorList>
            <person name="Chen W.-M."/>
        </authorList>
    </citation>
    <scope>NUCLEOTIDE SEQUENCE [LARGE SCALE GENOMIC DNA]</scope>
    <source>
        <strain evidence="8 9">HSP-20</strain>
    </source>
</reference>
<dbReference type="Gene3D" id="1.20.81.30">
    <property type="entry name" value="Type II secretion system (T2SS), domain F"/>
    <property type="match status" value="1"/>
</dbReference>
<keyword evidence="5 6" id="KW-0472">Membrane</keyword>
<feature type="transmembrane region" description="Helical" evidence="6">
    <location>
        <begin position="126"/>
        <end position="147"/>
    </location>
</feature>
<feature type="transmembrane region" description="Helical" evidence="6">
    <location>
        <begin position="302"/>
        <end position="321"/>
    </location>
</feature>
<feature type="domain" description="Type II secretion system protein GspF" evidence="7">
    <location>
        <begin position="162"/>
        <end position="286"/>
    </location>
</feature>
<dbReference type="InterPro" id="IPR018076">
    <property type="entry name" value="T2SS_GspF_dom"/>
</dbReference>
<dbReference type="PANTHER" id="PTHR35007:SF1">
    <property type="entry name" value="PILUS ASSEMBLY PROTEIN"/>
    <property type="match status" value="1"/>
</dbReference>
<dbReference type="Proteomes" id="UP000731907">
    <property type="component" value="Unassembled WGS sequence"/>
</dbReference>
<keyword evidence="2" id="KW-1003">Cell membrane</keyword>
<dbReference type="EMBL" id="JAAATX020000004">
    <property type="protein sequence ID" value="MBU9697530.1"/>
    <property type="molecule type" value="Genomic_DNA"/>
</dbReference>
<evidence type="ECO:0000256" key="2">
    <source>
        <dbReference type="ARBA" id="ARBA00022475"/>
    </source>
</evidence>
<dbReference type="RefSeq" id="WP_161761578.1">
    <property type="nucleotide sequence ID" value="NZ_JAAATX020000004.1"/>
</dbReference>
<organism evidence="8 9">
    <name type="scientific">Paragemmobacter amnigenus</name>
    <dbReference type="NCBI Taxonomy" id="2852097"/>
    <lineage>
        <taxon>Bacteria</taxon>
        <taxon>Pseudomonadati</taxon>
        <taxon>Pseudomonadota</taxon>
        <taxon>Alphaproteobacteria</taxon>
        <taxon>Rhodobacterales</taxon>
        <taxon>Paracoccaceae</taxon>
        <taxon>Paragemmobacter</taxon>
    </lineage>
</organism>